<dbReference type="PROSITE" id="PS50894">
    <property type="entry name" value="HPT"/>
    <property type="match status" value="1"/>
</dbReference>
<dbReference type="EMBL" id="FWZT01000011">
    <property type="protein sequence ID" value="SMF36961.1"/>
    <property type="molecule type" value="Genomic_DNA"/>
</dbReference>
<dbReference type="Gene3D" id="1.20.120.160">
    <property type="entry name" value="HPT domain"/>
    <property type="match status" value="1"/>
</dbReference>
<accession>A0A1Y6BZ64</accession>
<evidence type="ECO:0000256" key="1">
    <source>
        <dbReference type="PROSITE-ProRule" id="PRU00110"/>
    </source>
</evidence>
<feature type="modified residue" description="Phosphohistidine" evidence="1">
    <location>
        <position position="630"/>
    </location>
</feature>
<organism evidence="5 6">
    <name type="scientific">Pseudobacteriovorax antillogorgiicola</name>
    <dbReference type="NCBI Taxonomy" id="1513793"/>
    <lineage>
        <taxon>Bacteria</taxon>
        <taxon>Pseudomonadati</taxon>
        <taxon>Bdellovibrionota</taxon>
        <taxon>Oligoflexia</taxon>
        <taxon>Oligoflexales</taxon>
        <taxon>Pseudobacteriovoracaceae</taxon>
        <taxon>Pseudobacteriovorax</taxon>
    </lineage>
</organism>
<dbReference type="GO" id="GO:0004672">
    <property type="term" value="F:protein kinase activity"/>
    <property type="evidence" value="ECO:0007669"/>
    <property type="project" value="UniProtKB-ARBA"/>
</dbReference>
<keyword evidence="3" id="KW-0732">Signal</keyword>
<feature type="chain" id="PRO_5012124975" evidence="3">
    <location>
        <begin position="23"/>
        <end position="880"/>
    </location>
</feature>
<keyword evidence="6" id="KW-1185">Reference proteome</keyword>
<feature type="signal peptide" evidence="3">
    <location>
        <begin position="1"/>
        <end position="22"/>
    </location>
</feature>
<evidence type="ECO:0000256" key="3">
    <source>
        <dbReference type="SAM" id="SignalP"/>
    </source>
</evidence>
<keyword evidence="5" id="KW-0808">Transferase</keyword>
<proteinExistence type="predicted"/>
<dbReference type="InterPro" id="IPR036641">
    <property type="entry name" value="HPT_dom_sf"/>
</dbReference>
<dbReference type="SUPFAM" id="SSF55874">
    <property type="entry name" value="ATPase domain of HSP90 chaperone/DNA topoisomerase II/histidine kinase"/>
    <property type="match status" value="1"/>
</dbReference>
<name>A0A1Y6BZ64_9BACT</name>
<dbReference type="Proteomes" id="UP000192907">
    <property type="component" value="Unassembled WGS sequence"/>
</dbReference>
<sequence length="880" mass="101371">MGKFTRAFYYLVMWVISPMATAEPDYDHMKSQLEAFEKELNIYLPEDFLTWEADRSLQWLNQELEKTSDGSLRYYMTYREIFRIQFYKSNREKGSEICTSIARPKPFDIKYRYWCTESLESKISNKQAIQQHRATFRDAVAMDRHDLAIELMMAIGWLQSLEGDIAEALASFLKVQEMVPKEDTFQLINVEFNLATLYIVHGDDEYVGKGIEILENIRTLSKERLKSAPGPEAKSEYDDIAKLASFNIGIAYTLHLYDYQRGYENFMKSALKPEYQLGSWSFAALAASELGRYEDSKALLKKLESLLSISKVKGGYHACYQALARHNWDPETSLKSCFELHPNTTIEVLTDINKRLVKLKGEAEELSALRQFVQMYEEKIEPEFRKRTARAASNNELRRLEIESLLKDEKIRSGETIQNLLYLVSGAFVLLLAALFYIIRANRFIKIQSADITQQKKDLQHVLDHIDEGIVVIDRAARIKPVYSKYSRELIADRLESFTLEQLFEKLGLGNDDTSRCREVMRSVLGEETFSWEVNALQLPDQILLNDQPLFLYWTPIIENSHVEEVIMSVRDASESLRLQQETEDKERLLTVIQAESVGYDFLEHMKQQINELKSFSFDQSFQHVLRLAHTAKGEARSLRFKRLVDYLHDSEQALLCHDLESLRKIGSKLLEEIAKYRAAYHLIWASKPENRSQKSIFPILQNFFVDAEERLKEAGYTLQSKITYEWFSLSDKEWDAVNKILSHGISNSVDHGFIFSSQIGEDVKLAEIEVRLWTEGDRAFLELSDRGGGIHWQALERKAENLGLQSPSREELTRLILSDQTTSMEAATLTSGRGVGLAVVAEAANALDARLSFTDREDSQPGSVLRVSWNRDYILKQAG</sequence>
<feature type="transmembrane region" description="Helical" evidence="2">
    <location>
        <begin position="420"/>
        <end position="439"/>
    </location>
</feature>
<evidence type="ECO:0000313" key="6">
    <source>
        <dbReference type="Proteomes" id="UP000192907"/>
    </source>
</evidence>
<dbReference type="STRING" id="1513793.SAMN06296036_11169"/>
<protein>
    <submittedName>
        <fullName evidence="5">Histidine kinase-, DNA gyrase B-, and HSP90-like ATPase</fullName>
    </submittedName>
</protein>
<evidence type="ECO:0000259" key="4">
    <source>
        <dbReference type="PROSITE" id="PS50894"/>
    </source>
</evidence>
<dbReference type="InterPro" id="IPR008207">
    <property type="entry name" value="Sig_transdc_His_kin_Hpt_dom"/>
</dbReference>
<dbReference type="PANTHER" id="PTHR43395">
    <property type="entry name" value="SENSOR HISTIDINE KINASE CHEA"/>
    <property type="match status" value="1"/>
</dbReference>
<keyword evidence="5" id="KW-0418">Kinase</keyword>
<dbReference type="Pfam" id="PF01627">
    <property type="entry name" value="Hpt"/>
    <property type="match status" value="1"/>
</dbReference>
<dbReference type="OrthoDB" id="6191081at2"/>
<evidence type="ECO:0000256" key="2">
    <source>
        <dbReference type="SAM" id="Phobius"/>
    </source>
</evidence>
<keyword evidence="2" id="KW-0472">Membrane</keyword>
<reference evidence="6" key="1">
    <citation type="submission" date="2017-04" db="EMBL/GenBank/DDBJ databases">
        <authorList>
            <person name="Varghese N."/>
            <person name="Submissions S."/>
        </authorList>
    </citation>
    <scope>NUCLEOTIDE SEQUENCE [LARGE SCALE GENOMIC DNA]</scope>
    <source>
        <strain evidence="6">RKEM611</strain>
    </source>
</reference>
<keyword evidence="2" id="KW-1133">Transmembrane helix</keyword>
<dbReference type="SUPFAM" id="SSF47226">
    <property type="entry name" value="Histidine-containing phosphotransfer domain, HPT domain"/>
    <property type="match status" value="1"/>
</dbReference>
<dbReference type="RefSeq" id="WP_132320155.1">
    <property type="nucleotide sequence ID" value="NZ_FWZT01000011.1"/>
</dbReference>
<dbReference type="GO" id="GO:0000160">
    <property type="term" value="P:phosphorelay signal transduction system"/>
    <property type="evidence" value="ECO:0007669"/>
    <property type="project" value="InterPro"/>
</dbReference>
<dbReference type="InterPro" id="IPR011990">
    <property type="entry name" value="TPR-like_helical_dom_sf"/>
</dbReference>
<dbReference type="InterPro" id="IPR003594">
    <property type="entry name" value="HATPase_dom"/>
</dbReference>
<dbReference type="Gene3D" id="1.25.40.10">
    <property type="entry name" value="Tetratricopeptide repeat domain"/>
    <property type="match status" value="1"/>
</dbReference>
<gene>
    <name evidence="5" type="ORF">SAMN06296036_11169</name>
</gene>
<dbReference type="Gene3D" id="3.30.565.10">
    <property type="entry name" value="Histidine kinase-like ATPase, C-terminal domain"/>
    <property type="match status" value="1"/>
</dbReference>
<dbReference type="AlphaFoldDB" id="A0A1Y6BZ64"/>
<dbReference type="Pfam" id="PF02518">
    <property type="entry name" value="HATPase_c"/>
    <property type="match status" value="1"/>
</dbReference>
<keyword evidence="2" id="KW-0812">Transmembrane</keyword>
<dbReference type="InterPro" id="IPR036890">
    <property type="entry name" value="HATPase_C_sf"/>
</dbReference>
<evidence type="ECO:0000313" key="5">
    <source>
        <dbReference type="EMBL" id="SMF36961.1"/>
    </source>
</evidence>
<dbReference type="InterPro" id="IPR051315">
    <property type="entry name" value="Bact_Chemotaxis_CheA"/>
</dbReference>
<keyword evidence="1" id="KW-0597">Phosphoprotein</keyword>
<dbReference type="PANTHER" id="PTHR43395:SF8">
    <property type="entry name" value="HISTIDINE KINASE"/>
    <property type="match status" value="1"/>
</dbReference>
<feature type="domain" description="HPt" evidence="4">
    <location>
        <begin position="591"/>
        <end position="681"/>
    </location>
</feature>